<dbReference type="OrthoDB" id="6886263at2"/>
<dbReference type="Proteomes" id="UP000182332">
    <property type="component" value="Unassembled WGS sequence"/>
</dbReference>
<evidence type="ECO:0000313" key="2">
    <source>
        <dbReference type="Proteomes" id="UP000182332"/>
    </source>
</evidence>
<gene>
    <name evidence="1" type="ORF">SAMN05216197_11964</name>
</gene>
<sequence length="123" mass="14584">MHGFMELIDFMKHLADGVLDYLPEDQRVGQLTADQVLDEWMKGKSYFAARSLRNDLKSYIKLYKSGDYSVDEILSWYDLSYIPERFGCEEWELFTSILCSIDSHIERKRKHFLVKCLGRLGYR</sequence>
<reference evidence="1 2" key="1">
    <citation type="submission" date="2016-10" db="EMBL/GenBank/DDBJ databases">
        <authorList>
            <person name="de Groot N.N."/>
        </authorList>
    </citation>
    <scope>NUCLEOTIDE SEQUENCE [LARGE SCALE GENOMIC DNA]</scope>
    <source>
        <strain evidence="1 2">DSM 11363</strain>
    </source>
</reference>
<protein>
    <recommendedName>
        <fullName evidence="3">CdiI immunity protein domain-containing protein</fullName>
    </recommendedName>
</protein>
<name>A0A1I0G796_9PSED</name>
<proteinExistence type="predicted"/>
<organism evidence="1 2">
    <name type="scientific">Pseudomonas graminis</name>
    <dbReference type="NCBI Taxonomy" id="158627"/>
    <lineage>
        <taxon>Bacteria</taxon>
        <taxon>Pseudomonadati</taxon>
        <taxon>Pseudomonadota</taxon>
        <taxon>Gammaproteobacteria</taxon>
        <taxon>Pseudomonadales</taxon>
        <taxon>Pseudomonadaceae</taxon>
        <taxon>Pseudomonas</taxon>
    </lineage>
</organism>
<evidence type="ECO:0008006" key="3">
    <source>
        <dbReference type="Google" id="ProtNLM"/>
    </source>
</evidence>
<evidence type="ECO:0000313" key="1">
    <source>
        <dbReference type="EMBL" id="SET65775.1"/>
    </source>
</evidence>
<dbReference type="EMBL" id="FOHW01000019">
    <property type="protein sequence ID" value="SET65775.1"/>
    <property type="molecule type" value="Genomic_DNA"/>
</dbReference>
<dbReference type="AlphaFoldDB" id="A0A1I0G796"/>
<accession>A0A1I0G796</accession>